<dbReference type="AlphaFoldDB" id="A0A150PNC9"/>
<reference evidence="1 2" key="1">
    <citation type="submission" date="2014-02" db="EMBL/GenBank/DDBJ databases">
        <title>The small core and large imbalanced accessory genome model reveals a collaborative survival strategy of Sorangium cellulosum strains in nature.</title>
        <authorList>
            <person name="Han K."/>
            <person name="Peng R."/>
            <person name="Blom J."/>
            <person name="Li Y.-Z."/>
        </authorList>
    </citation>
    <scope>NUCLEOTIDE SEQUENCE [LARGE SCALE GENOMIC DNA]</scope>
    <source>
        <strain evidence="1 2">So0157-18</strain>
    </source>
</reference>
<protein>
    <submittedName>
        <fullName evidence="1">Uncharacterized protein</fullName>
    </submittedName>
</protein>
<organism evidence="1 2">
    <name type="scientific">Sorangium cellulosum</name>
    <name type="common">Polyangium cellulosum</name>
    <dbReference type="NCBI Taxonomy" id="56"/>
    <lineage>
        <taxon>Bacteria</taxon>
        <taxon>Pseudomonadati</taxon>
        <taxon>Myxococcota</taxon>
        <taxon>Polyangia</taxon>
        <taxon>Polyangiales</taxon>
        <taxon>Polyangiaceae</taxon>
        <taxon>Sorangium</taxon>
    </lineage>
</organism>
<sequence>PEISVGAVDGTDAVLAVVRGEGAVTLYVCGGASTYATMTRWFEGPEDPSGAFSIESGGWTATADPGGGSGRLRTPDGAELAFRARPAAPGSIEGLYAADDGGCRTGAVVFTPEGAESPALQGTWCAVGDRFAQVTPLRPLSALDRRGIQVQVELDGARKNLLVTPLGRP</sequence>
<accession>A0A150PNC9</accession>
<evidence type="ECO:0000313" key="2">
    <source>
        <dbReference type="Proteomes" id="UP000075604"/>
    </source>
</evidence>
<dbReference type="Proteomes" id="UP000075604">
    <property type="component" value="Unassembled WGS sequence"/>
</dbReference>
<dbReference type="EMBL" id="JELX01001908">
    <property type="protein sequence ID" value="KYF57189.1"/>
    <property type="molecule type" value="Genomic_DNA"/>
</dbReference>
<evidence type="ECO:0000313" key="1">
    <source>
        <dbReference type="EMBL" id="KYF57189.1"/>
    </source>
</evidence>
<gene>
    <name evidence="1" type="ORF">BE04_31495</name>
</gene>
<name>A0A150PNC9_SORCE</name>
<feature type="non-terminal residue" evidence="1">
    <location>
        <position position="1"/>
    </location>
</feature>
<comment type="caution">
    <text evidence="1">The sequence shown here is derived from an EMBL/GenBank/DDBJ whole genome shotgun (WGS) entry which is preliminary data.</text>
</comment>
<proteinExistence type="predicted"/>